<dbReference type="RefSeq" id="WP_345414471.1">
    <property type="nucleotide sequence ID" value="NZ_BAABGT010000025.1"/>
</dbReference>
<sequence length="197" mass="19740">MPLAPSPTRAGPRPLVVVATAGAPVPGWVRDWADGEPDVVPAGPALVVSAAARGADGPLLLLRSPAPEAPRTVVVAVQEQAADAPVVEAAVALSEACGARLRIVHAVPRSFGARSVGLGEAVQRGRRLVGGAAAGVGGSAVGELVRAWPHEVLDETLDADLLVVGGARPAQPTELGPTTRSALLHAPCPVLVVPRAA</sequence>
<comment type="caution">
    <text evidence="2">The sequence shown here is derived from an EMBL/GenBank/DDBJ whole genome shotgun (WGS) entry which is preliminary data.</text>
</comment>
<keyword evidence="3" id="KW-1185">Reference proteome</keyword>
<proteinExistence type="predicted"/>
<dbReference type="Gene3D" id="3.40.50.12370">
    <property type="match status" value="1"/>
</dbReference>
<dbReference type="Pfam" id="PF00582">
    <property type="entry name" value="Usp"/>
    <property type="match status" value="1"/>
</dbReference>
<name>A0ABP8RLI6_9PSEU</name>
<dbReference type="EMBL" id="BAABGT010000025">
    <property type="protein sequence ID" value="GAA4542127.1"/>
    <property type="molecule type" value="Genomic_DNA"/>
</dbReference>
<reference evidence="3" key="1">
    <citation type="journal article" date="2019" name="Int. J. Syst. Evol. Microbiol.">
        <title>The Global Catalogue of Microorganisms (GCM) 10K type strain sequencing project: providing services to taxonomists for standard genome sequencing and annotation.</title>
        <authorList>
            <consortium name="The Broad Institute Genomics Platform"/>
            <consortium name="The Broad Institute Genome Sequencing Center for Infectious Disease"/>
            <person name="Wu L."/>
            <person name="Ma J."/>
        </authorList>
    </citation>
    <scope>NUCLEOTIDE SEQUENCE [LARGE SCALE GENOMIC DNA]</scope>
    <source>
        <strain evidence="3">JCM 17906</strain>
    </source>
</reference>
<dbReference type="CDD" id="cd00293">
    <property type="entry name" value="USP-like"/>
    <property type="match status" value="1"/>
</dbReference>
<accession>A0ABP8RLI6</accession>
<evidence type="ECO:0000259" key="1">
    <source>
        <dbReference type="Pfam" id="PF00582"/>
    </source>
</evidence>
<protein>
    <recommendedName>
        <fullName evidence="1">UspA domain-containing protein</fullName>
    </recommendedName>
</protein>
<dbReference type="InterPro" id="IPR006016">
    <property type="entry name" value="UspA"/>
</dbReference>
<feature type="domain" description="UspA" evidence="1">
    <location>
        <begin position="71"/>
        <end position="194"/>
    </location>
</feature>
<organism evidence="2 3">
    <name type="scientific">Pseudonocardia xishanensis</name>
    <dbReference type="NCBI Taxonomy" id="630995"/>
    <lineage>
        <taxon>Bacteria</taxon>
        <taxon>Bacillati</taxon>
        <taxon>Actinomycetota</taxon>
        <taxon>Actinomycetes</taxon>
        <taxon>Pseudonocardiales</taxon>
        <taxon>Pseudonocardiaceae</taxon>
        <taxon>Pseudonocardia</taxon>
    </lineage>
</organism>
<dbReference type="Proteomes" id="UP001501598">
    <property type="component" value="Unassembled WGS sequence"/>
</dbReference>
<evidence type="ECO:0000313" key="2">
    <source>
        <dbReference type="EMBL" id="GAA4542127.1"/>
    </source>
</evidence>
<dbReference type="SUPFAM" id="SSF52402">
    <property type="entry name" value="Adenine nucleotide alpha hydrolases-like"/>
    <property type="match status" value="1"/>
</dbReference>
<evidence type="ECO:0000313" key="3">
    <source>
        <dbReference type="Proteomes" id="UP001501598"/>
    </source>
</evidence>
<gene>
    <name evidence="2" type="ORF">GCM10023175_17000</name>
</gene>